<dbReference type="InterPro" id="IPR030929">
    <property type="entry name" value="Aah/TibC-like"/>
</dbReference>
<protein>
    <submittedName>
        <fullName evidence="5">Glycosyltransferase TibC</fullName>
    </submittedName>
</protein>
<dbReference type="SUPFAM" id="SSF53756">
    <property type="entry name" value="UDP-Glycosyltransferase/glycogen phosphorylase"/>
    <property type="match status" value="1"/>
</dbReference>
<dbReference type="GO" id="GO:0005829">
    <property type="term" value="C:cytosol"/>
    <property type="evidence" value="ECO:0007669"/>
    <property type="project" value="TreeGrafter"/>
</dbReference>
<name>A0A0G3WHH2_9BACT</name>
<dbReference type="AlphaFoldDB" id="A0A0G3WHH2"/>
<dbReference type="Proteomes" id="UP000035337">
    <property type="component" value="Chromosome"/>
</dbReference>
<proteinExistence type="predicted"/>
<evidence type="ECO:0000313" key="6">
    <source>
        <dbReference type="Proteomes" id="UP000035337"/>
    </source>
</evidence>
<sequence>MPEQEKNTSQNINQEKTAQDAPKHMGVAGQNVFFAPPQIVTASAVPQGADAPNVALKDPFFAPPPAIPTQEGPLGIKFDFNDGCRVLLPKGQWHVQIEDAESGNIIFICDVDEGWVVSTKKYYIPFVIKVWKRGEPNPVFMHELNLTGKEVVLKFPVGTVGDTVGWLPYAEKFYIKHKCATELTMGKDMVDIFAAQYPNMQFSAMPGKVRYEKPYATYKMGLFFRGDKNNQPIDFRQVGLHRTAGYILGVDPTEEPPKVNLSYERKIKEPYVVIATKASSLPKMWNNGHGWDIVCKYLKFLGYRVLAIDREYIFGQNFTYQQVPRDAEDFTGNKPLAERIAILQHADFFVGLSSGLSWLAWASKIPVVMISGFTLPICEWNNPYRVFNSHGCNGCWDDVNENFDHKDFFWCPKHKGTDRQFECTRLITGKQVIGHIDRLMKDKNIAAPKDRK</sequence>
<dbReference type="PATRIC" id="fig|1408281.3.peg.713"/>
<dbReference type="NCBIfam" id="TIGR04414">
    <property type="entry name" value="hepto_Aah_TibC"/>
    <property type="match status" value="1"/>
</dbReference>
<dbReference type="Gene3D" id="3.40.50.2000">
    <property type="entry name" value="Glycogen Phosphorylase B"/>
    <property type="match status" value="1"/>
</dbReference>
<dbReference type="RefSeq" id="WP_202812865.1">
    <property type="nucleotide sequence ID" value="NZ_CP009498.1"/>
</dbReference>
<dbReference type="PANTHER" id="PTHR30160">
    <property type="entry name" value="TETRAACYLDISACCHARIDE 4'-KINASE-RELATED"/>
    <property type="match status" value="1"/>
</dbReference>
<evidence type="ECO:0000313" key="5">
    <source>
        <dbReference type="EMBL" id="AKL98076.1"/>
    </source>
</evidence>
<dbReference type="GO" id="GO:0009244">
    <property type="term" value="P:lipopolysaccharide core region biosynthetic process"/>
    <property type="evidence" value="ECO:0007669"/>
    <property type="project" value="TreeGrafter"/>
</dbReference>
<keyword evidence="6" id="KW-1185">Reference proteome</keyword>
<evidence type="ECO:0000259" key="4">
    <source>
        <dbReference type="Pfam" id="PF21129"/>
    </source>
</evidence>
<dbReference type="Pfam" id="PF01075">
    <property type="entry name" value="Glyco_transf_9"/>
    <property type="match status" value="1"/>
</dbReference>
<accession>A0A0G3WHH2</accession>
<feature type="region of interest" description="Disordered" evidence="3">
    <location>
        <begin position="1"/>
        <end position="22"/>
    </location>
</feature>
<dbReference type="InterPro" id="IPR049327">
    <property type="entry name" value="TibC/BAHTCr-like_N"/>
</dbReference>
<keyword evidence="2 5" id="KW-0808">Transferase</keyword>
<dbReference type="Pfam" id="PF21129">
    <property type="entry name" value="TibC_1st"/>
    <property type="match status" value="1"/>
</dbReference>
<dbReference type="InterPro" id="IPR051199">
    <property type="entry name" value="LPS_LOS_Heptosyltrfase"/>
</dbReference>
<evidence type="ECO:0000256" key="3">
    <source>
        <dbReference type="SAM" id="MobiDB-lite"/>
    </source>
</evidence>
<dbReference type="EMBL" id="CP009498">
    <property type="protein sequence ID" value="AKL98076.1"/>
    <property type="molecule type" value="Genomic_DNA"/>
</dbReference>
<evidence type="ECO:0000256" key="2">
    <source>
        <dbReference type="ARBA" id="ARBA00022679"/>
    </source>
</evidence>
<organism evidence="5 6">
    <name type="scientific">Endomicrobium proavitum</name>
    <dbReference type="NCBI Taxonomy" id="1408281"/>
    <lineage>
        <taxon>Bacteria</taxon>
        <taxon>Pseudomonadati</taxon>
        <taxon>Elusimicrobiota</taxon>
        <taxon>Endomicrobiia</taxon>
        <taxon>Endomicrobiales</taxon>
        <taxon>Endomicrobiaceae</taxon>
        <taxon>Endomicrobium</taxon>
    </lineage>
</organism>
<feature type="compositionally biased region" description="Polar residues" evidence="3">
    <location>
        <begin position="7"/>
        <end position="16"/>
    </location>
</feature>
<dbReference type="KEGG" id="epo:Epro_0697"/>
<feature type="domain" description="Autotransproter heptosyltransferase TibC/BAHTCr-like N-terminal" evidence="4">
    <location>
        <begin position="72"/>
        <end position="134"/>
    </location>
</feature>
<evidence type="ECO:0000256" key="1">
    <source>
        <dbReference type="ARBA" id="ARBA00022676"/>
    </source>
</evidence>
<dbReference type="InterPro" id="IPR002201">
    <property type="entry name" value="Glyco_trans_9"/>
</dbReference>
<reference evidence="5 6" key="1">
    <citation type="submission" date="2014-09" db="EMBL/GenBank/DDBJ databases">
        <title>Complete genome sequence of Endomicrobium proavitum.</title>
        <authorList>
            <person name="Zheng H."/>
        </authorList>
    </citation>
    <scope>NUCLEOTIDE SEQUENCE [LARGE SCALE GENOMIC DNA]</scope>
    <source>
        <strain evidence="5 6">Rsa215</strain>
    </source>
</reference>
<keyword evidence="1" id="KW-0328">Glycosyltransferase</keyword>
<dbReference type="GO" id="GO:0008713">
    <property type="term" value="F:ADP-heptose-lipopolysaccharide heptosyltransferase activity"/>
    <property type="evidence" value="ECO:0007669"/>
    <property type="project" value="TreeGrafter"/>
</dbReference>
<gene>
    <name evidence="5" type="primary">tibC</name>
    <name evidence="5" type="ORF">Epro_0697</name>
</gene>